<evidence type="ECO:0000313" key="3">
    <source>
        <dbReference type="EMBL" id="PNT91858.1"/>
    </source>
</evidence>
<dbReference type="SUPFAM" id="SSF47413">
    <property type="entry name" value="lambda repressor-like DNA-binding domains"/>
    <property type="match status" value="1"/>
</dbReference>
<protein>
    <recommendedName>
        <fullName evidence="2">HTH cro/C1-type domain-containing protein</fullName>
    </recommendedName>
</protein>
<keyword evidence="4" id="KW-1185">Reference proteome</keyword>
<dbReference type="EMBL" id="NIOJ01000128">
    <property type="protein sequence ID" value="PNT91858.1"/>
    <property type="molecule type" value="Genomic_DNA"/>
</dbReference>
<dbReference type="GO" id="GO:0003677">
    <property type="term" value="F:DNA binding"/>
    <property type="evidence" value="ECO:0007669"/>
    <property type="project" value="UniProtKB-KW"/>
</dbReference>
<dbReference type="InterPro" id="IPR001387">
    <property type="entry name" value="Cro/C1-type_HTH"/>
</dbReference>
<dbReference type="SMART" id="SM00530">
    <property type="entry name" value="HTH_XRE"/>
    <property type="match status" value="1"/>
</dbReference>
<organism evidence="3 4">
    <name type="scientific">Clostridium thermosuccinogenes</name>
    <dbReference type="NCBI Taxonomy" id="84032"/>
    <lineage>
        <taxon>Bacteria</taxon>
        <taxon>Bacillati</taxon>
        <taxon>Bacillota</taxon>
        <taxon>Clostridia</taxon>
        <taxon>Eubacteriales</taxon>
        <taxon>Clostridiaceae</taxon>
        <taxon>Clostridium</taxon>
    </lineage>
</organism>
<dbReference type="AlphaFoldDB" id="A0A2K2EZ95"/>
<reference evidence="3 4" key="1">
    <citation type="submission" date="2017-06" db="EMBL/GenBank/DDBJ databases">
        <title>Investigating the central metabolism of Clostridium thermosuccinogenes.</title>
        <authorList>
            <person name="Koendjbiharie J.G."/>
            <person name="van Kranenburg R."/>
        </authorList>
    </citation>
    <scope>NUCLEOTIDE SEQUENCE [LARGE SCALE GENOMIC DNA]</scope>
    <source>
        <strain evidence="3 4">DSM 5806</strain>
    </source>
</reference>
<dbReference type="CDD" id="cd00093">
    <property type="entry name" value="HTH_XRE"/>
    <property type="match status" value="1"/>
</dbReference>
<accession>A0A2K2EZ95</accession>
<dbReference type="KEGG" id="cthd:CDO33_02495"/>
<comment type="caution">
    <text evidence="3">The sequence shown here is derived from an EMBL/GenBank/DDBJ whole genome shotgun (WGS) entry which is preliminary data.</text>
</comment>
<dbReference type="Proteomes" id="UP000236151">
    <property type="component" value="Unassembled WGS sequence"/>
</dbReference>
<dbReference type="Gene3D" id="1.10.260.40">
    <property type="entry name" value="lambda repressor-like DNA-binding domains"/>
    <property type="match status" value="1"/>
</dbReference>
<dbReference type="PROSITE" id="PS50943">
    <property type="entry name" value="HTH_CROC1"/>
    <property type="match status" value="1"/>
</dbReference>
<evidence type="ECO:0000313" key="4">
    <source>
        <dbReference type="Proteomes" id="UP000236151"/>
    </source>
</evidence>
<name>A0A2K2EZ95_9CLOT</name>
<evidence type="ECO:0000256" key="1">
    <source>
        <dbReference type="ARBA" id="ARBA00023125"/>
    </source>
</evidence>
<feature type="domain" description="HTH cro/C1-type" evidence="2">
    <location>
        <begin position="19"/>
        <end position="66"/>
    </location>
</feature>
<gene>
    <name evidence="3" type="ORF">CDQ84_19100</name>
</gene>
<keyword evidence="1" id="KW-0238">DNA-binding</keyword>
<sequence length="104" mass="11851">MGEIRENVKRNLGYYLSLRGISQKELADKLNVSQSAVTNWIKGKNSPDIETVAEICDILSISVVDLFGTENNDMYTEMEKRVIAEYRKKPELQHAIHVLLGIEK</sequence>
<dbReference type="OrthoDB" id="287788at2"/>
<evidence type="ECO:0000259" key="2">
    <source>
        <dbReference type="PROSITE" id="PS50943"/>
    </source>
</evidence>
<dbReference type="RefSeq" id="WP_103083314.1">
    <property type="nucleotide sequence ID" value="NZ_CP021850.1"/>
</dbReference>
<dbReference type="Pfam" id="PF01381">
    <property type="entry name" value="HTH_3"/>
    <property type="match status" value="1"/>
</dbReference>
<proteinExistence type="predicted"/>
<dbReference type="PANTHER" id="PTHR46558:SF4">
    <property type="entry name" value="DNA-BIDING PHAGE PROTEIN"/>
    <property type="match status" value="1"/>
</dbReference>
<dbReference type="PANTHER" id="PTHR46558">
    <property type="entry name" value="TRACRIPTIONAL REGULATORY PROTEIN-RELATED-RELATED"/>
    <property type="match status" value="1"/>
</dbReference>
<dbReference type="InterPro" id="IPR010982">
    <property type="entry name" value="Lambda_DNA-bd_dom_sf"/>
</dbReference>